<dbReference type="GO" id="GO:0015667">
    <property type="term" value="F:site-specific DNA-methyltransferase (cytosine-N4-specific) activity"/>
    <property type="evidence" value="ECO:0007669"/>
    <property type="project" value="UniProtKB-EC"/>
</dbReference>
<dbReference type="SUPFAM" id="SSF53335">
    <property type="entry name" value="S-adenosyl-L-methionine-dependent methyltransferases"/>
    <property type="match status" value="1"/>
</dbReference>
<dbReference type="EMBL" id="UGJE01000002">
    <property type="protein sequence ID" value="STQ86860.1"/>
    <property type="molecule type" value="Genomic_DNA"/>
</dbReference>
<evidence type="ECO:0000256" key="4">
    <source>
        <dbReference type="ARBA" id="ARBA00022679"/>
    </source>
</evidence>
<protein>
    <recommendedName>
        <fullName evidence="2">site-specific DNA-methyltransferase (cytosine-N(4)-specific)</fullName>
        <ecNumber evidence="2">2.1.1.113</ecNumber>
    </recommendedName>
</protein>
<dbReference type="GO" id="GO:0009307">
    <property type="term" value="P:DNA restriction-modification system"/>
    <property type="evidence" value="ECO:0007669"/>
    <property type="project" value="UniProtKB-KW"/>
</dbReference>
<accession>A0A377PWG5</accession>
<dbReference type="InterPro" id="IPR017985">
    <property type="entry name" value="MeTrfase_CN4_CS"/>
</dbReference>
<dbReference type="GO" id="GO:0003677">
    <property type="term" value="F:DNA binding"/>
    <property type="evidence" value="ECO:0007669"/>
    <property type="project" value="InterPro"/>
</dbReference>
<keyword evidence="3 8" id="KW-0489">Methyltransferase</keyword>
<sequence length="84" mass="9862">MTKPPYLRLNQVFYKSSHKMNELQDCSVHLIITSPPYFNIKDYSKNGYQTTQHSQSNKKIWWQSTIIKIILMPYFKCGKSALGC</sequence>
<organism evidence="8 9">
    <name type="scientific">Helicobacter muridarum</name>
    <dbReference type="NCBI Taxonomy" id="216"/>
    <lineage>
        <taxon>Bacteria</taxon>
        <taxon>Pseudomonadati</taxon>
        <taxon>Campylobacterota</taxon>
        <taxon>Epsilonproteobacteria</taxon>
        <taxon>Campylobacterales</taxon>
        <taxon>Helicobacteraceae</taxon>
        <taxon>Helicobacter</taxon>
    </lineage>
</organism>
<name>A0A377PWG5_9HELI</name>
<comment type="catalytic activity">
    <reaction evidence="7">
        <text>a 2'-deoxycytidine in DNA + S-adenosyl-L-methionine = an N(4)-methyl-2'-deoxycytidine in DNA + S-adenosyl-L-homocysteine + H(+)</text>
        <dbReference type="Rhea" id="RHEA:16857"/>
        <dbReference type="Rhea" id="RHEA-COMP:11369"/>
        <dbReference type="Rhea" id="RHEA-COMP:13674"/>
        <dbReference type="ChEBI" id="CHEBI:15378"/>
        <dbReference type="ChEBI" id="CHEBI:57856"/>
        <dbReference type="ChEBI" id="CHEBI:59789"/>
        <dbReference type="ChEBI" id="CHEBI:85452"/>
        <dbReference type="ChEBI" id="CHEBI:137933"/>
        <dbReference type="EC" id="2.1.1.113"/>
    </reaction>
</comment>
<evidence type="ECO:0000256" key="3">
    <source>
        <dbReference type="ARBA" id="ARBA00022603"/>
    </source>
</evidence>
<reference evidence="8 9" key="1">
    <citation type="submission" date="2018-06" db="EMBL/GenBank/DDBJ databases">
        <authorList>
            <consortium name="Pathogen Informatics"/>
            <person name="Doyle S."/>
        </authorList>
    </citation>
    <scope>NUCLEOTIDE SEQUENCE [LARGE SCALE GENOMIC DNA]</scope>
    <source>
        <strain evidence="8 9">NCTC12714</strain>
    </source>
</reference>
<evidence type="ECO:0000256" key="2">
    <source>
        <dbReference type="ARBA" id="ARBA00012185"/>
    </source>
</evidence>
<dbReference type="Proteomes" id="UP000255139">
    <property type="component" value="Unassembled WGS sequence"/>
</dbReference>
<comment type="similarity">
    <text evidence="1">Belongs to the N(4)/N(6)-methyltransferase family. N(4) subfamily.</text>
</comment>
<evidence type="ECO:0000256" key="6">
    <source>
        <dbReference type="ARBA" id="ARBA00022747"/>
    </source>
</evidence>
<keyword evidence="5" id="KW-0949">S-adenosyl-L-methionine</keyword>
<evidence type="ECO:0000256" key="5">
    <source>
        <dbReference type="ARBA" id="ARBA00022691"/>
    </source>
</evidence>
<keyword evidence="4 8" id="KW-0808">Transferase</keyword>
<dbReference type="Gene3D" id="3.40.50.150">
    <property type="entry name" value="Vaccinia Virus protein VP39"/>
    <property type="match status" value="1"/>
</dbReference>
<dbReference type="InterPro" id="IPR029063">
    <property type="entry name" value="SAM-dependent_MTases_sf"/>
</dbReference>
<proteinExistence type="inferred from homology"/>
<gene>
    <name evidence="8" type="ORF">NCTC12714_01671</name>
</gene>
<dbReference type="GO" id="GO:0032259">
    <property type="term" value="P:methylation"/>
    <property type="evidence" value="ECO:0007669"/>
    <property type="project" value="UniProtKB-KW"/>
</dbReference>
<evidence type="ECO:0000256" key="1">
    <source>
        <dbReference type="ARBA" id="ARBA00010203"/>
    </source>
</evidence>
<evidence type="ECO:0000313" key="9">
    <source>
        <dbReference type="Proteomes" id="UP000255139"/>
    </source>
</evidence>
<keyword evidence="6" id="KW-0680">Restriction system</keyword>
<keyword evidence="9" id="KW-1185">Reference proteome</keyword>
<evidence type="ECO:0000313" key="8">
    <source>
        <dbReference type="EMBL" id="STQ86860.1"/>
    </source>
</evidence>
<evidence type="ECO:0000256" key="7">
    <source>
        <dbReference type="ARBA" id="ARBA00049120"/>
    </source>
</evidence>
<dbReference type="EC" id="2.1.1.113" evidence="2"/>
<dbReference type="AlphaFoldDB" id="A0A377PWG5"/>
<dbReference type="PROSITE" id="PS00093">
    <property type="entry name" value="N4_MTASE"/>
    <property type="match status" value="1"/>
</dbReference>